<dbReference type="Pfam" id="PF09481">
    <property type="entry name" value="CRISPR_Cse1"/>
    <property type="match status" value="1"/>
</dbReference>
<name>A0A4P6HI22_9BACT</name>
<evidence type="ECO:0000313" key="1">
    <source>
        <dbReference type="EMBL" id="QAZ66793.1"/>
    </source>
</evidence>
<sequence length="550" mass="60042">MPAFNLLTQDWIPVRRVDGTRLRIPPWRITDPGDGSPEQAIADIDTPRPDFKGALLELLVGLVQTALPPADIRKWRLGFSGSQPHLAPDAYAPEALKAAFAPLVPFFNLFGDRPRFLQDFTLTEAEAKEPSPVGALLMDSPGENATKNNSDFFIKRDQPPQSLCPACAAAALAALQTYAPAGGAGHRVSLRGGGPLTTLVMLDDSLWKTVWANVLPLDAAGVEALPAEAAALPGAVFPWLAATRDSTAKGSEVHRDGMHFLHHYWAMPRRIVLATQTDDAPSACPVCGQTGNVFVRQYWTKNYGNNYGDGWRHPLTPYRDQGPGKEPLTIKGESEGRAYNQWLGFVYGAMDDKKSVLPAQVVSHYRDASPPEQQTPARLRTFGWDMDNMKARNWCEGEYPIYDLKGREAKRFIGEVAPLIKAAEEACGNLRRAVHEALFSENGQKPKPDATLLTVVEARFWAETETAFYAAARAVLDAPDDEDALAAIAVGWRDTLLAAIGAIFAAVAEDGGTTPRKARQIYAALNRMRAYTFVSCSKILGITPKKEAKP</sequence>
<dbReference type="InterPro" id="IPR013381">
    <property type="entry name" value="CRISPR-assoc_prot_Cse1"/>
</dbReference>
<dbReference type="KEGG" id="dcb:C3Y92_05855"/>
<dbReference type="RefSeq" id="WP_129350571.1">
    <property type="nucleotide sequence ID" value="NZ_CP026538.1"/>
</dbReference>
<keyword evidence="2" id="KW-1185">Reference proteome</keyword>
<protein>
    <submittedName>
        <fullName evidence="1">Type I-E CRISPR-associated protein Cse1/CasA</fullName>
    </submittedName>
</protein>
<evidence type="ECO:0000313" key="2">
    <source>
        <dbReference type="Proteomes" id="UP000293296"/>
    </source>
</evidence>
<dbReference type="CDD" id="cd09729">
    <property type="entry name" value="Cse1_I-E"/>
    <property type="match status" value="1"/>
</dbReference>
<reference evidence="1 2" key="1">
    <citation type="submission" date="2018-02" db="EMBL/GenBank/DDBJ databases">
        <title>Genome sequence of Desulfovibrio carbinolicus DSM 3852.</title>
        <authorList>
            <person name="Wilbanks E."/>
            <person name="Skennerton C.T."/>
            <person name="Orphan V.J."/>
        </authorList>
    </citation>
    <scope>NUCLEOTIDE SEQUENCE [LARGE SCALE GENOMIC DNA]</scope>
    <source>
        <strain evidence="1 2">DSM 3852</strain>
    </source>
</reference>
<dbReference type="Proteomes" id="UP000293296">
    <property type="component" value="Chromosome"/>
</dbReference>
<dbReference type="OrthoDB" id="5392377at2"/>
<proteinExistence type="predicted"/>
<organism evidence="1 2">
    <name type="scientific">Solidesulfovibrio carbinolicus</name>
    <dbReference type="NCBI Taxonomy" id="296842"/>
    <lineage>
        <taxon>Bacteria</taxon>
        <taxon>Pseudomonadati</taxon>
        <taxon>Thermodesulfobacteriota</taxon>
        <taxon>Desulfovibrionia</taxon>
        <taxon>Desulfovibrionales</taxon>
        <taxon>Desulfovibrionaceae</taxon>
        <taxon>Solidesulfovibrio</taxon>
    </lineage>
</organism>
<dbReference type="EMBL" id="CP026538">
    <property type="protein sequence ID" value="QAZ66793.1"/>
    <property type="molecule type" value="Genomic_DNA"/>
</dbReference>
<dbReference type="AlphaFoldDB" id="A0A4P6HI22"/>
<dbReference type="NCBIfam" id="TIGR02547">
    <property type="entry name" value="casA_cse1"/>
    <property type="match status" value="1"/>
</dbReference>
<gene>
    <name evidence="1" type="primary">casA</name>
    <name evidence="1" type="ORF">C3Y92_05855</name>
</gene>
<accession>A0A4P6HI22</accession>